<feature type="transmembrane region" description="Helical" evidence="9">
    <location>
        <begin position="399"/>
        <end position="423"/>
    </location>
</feature>
<evidence type="ECO:0000256" key="1">
    <source>
        <dbReference type="ARBA" id="ARBA00004651"/>
    </source>
</evidence>
<feature type="compositionally biased region" description="Low complexity" evidence="11">
    <location>
        <begin position="752"/>
        <end position="776"/>
    </location>
</feature>
<organism evidence="15 16">
    <name type="scientific">Blautia acetigignens</name>
    <dbReference type="NCBI Taxonomy" id="2981783"/>
    <lineage>
        <taxon>Bacteria</taxon>
        <taxon>Bacillati</taxon>
        <taxon>Bacillota</taxon>
        <taxon>Clostridia</taxon>
        <taxon>Lachnospirales</taxon>
        <taxon>Lachnospiraceae</taxon>
        <taxon>Blautia</taxon>
    </lineage>
</organism>
<feature type="transmembrane region" description="Helical" evidence="9">
    <location>
        <begin position="710"/>
        <end position="735"/>
    </location>
</feature>
<keyword evidence="6 9" id="KW-1133">Transmembrane helix</keyword>
<dbReference type="InterPro" id="IPR022813">
    <property type="entry name" value="SecD/SecF_arch_bac"/>
</dbReference>
<dbReference type="InterPro" id="IPR054384">
    <property type="entry name" value="SecDF_P1_head"/>
</dbReference>
<keyword evidence="16" id="KW-1185">Reference proteome</keyword>
<feature type="transmembrane region" description="Helical" evidence="9">
    <location>
        <begin position="454"/>
        <end position="473"/>
    </location>
</feature>
<keyword evidence="7 9" id="KW-0811">Translocation</keyword>
<feature type="compositionally biased region" description="Polar residues" evidence="11">
    <location>
        <begin position="798"/>
        <end position="807"/>
    </location>
</feature>
<evidence type="ECO:0000259" key="14">
    <source>
        <dbReference type="Pfam" id="PF22599"/>
    </source>
</evidence>
<dbReference type="Proteomes" id="UP001470752">
    <property type="component" value="Unassembled WGS sequence"/>
</dbReference>
<dbReference type="NCBIfam" id="TIGR01129">
    <property type="entry name" value="secD"/>
    <property type="match status" value="1"/>
</dbReference>
<dbReference type="InterPro" id="IPR005791">
    <property type="entry name" value="SecD"/>
</dbReference>
<evidence type="ECO:0000256" key="6">
    <source>
        <dbReference type="ARBA" id="ARBA00022989"/>
    </source>
</evidence>
<evidence type="ECO:0000256" key="2">
    <source>
        <dbReference type="ARBA" id="ARBA00022448"/>
    </source>
</evidence>
<comment type="subunit">
    <text evidence="9">Forms a complex with SecF. Part of the essential Sec protein translocation apparatus which comprises SecA, SecYEG and auxiliary proteins SecDF. Other proteins may also be involved.</text>
</comment>
<keyword evidence="3 9" id="KW-1003">Cell membrane</keyword>
<dbReference type="SUPFAM" id="SSF82866">
    <property type="entry name" value="Multidrug efflux transporter AcrB transmembrane domain"/>
    <property type="match status" value="2"/>
</dbReference>
<accession>A0ABV1CLA3</accession>
<evidence type="ECO:0000313" key="15">
    <source>
        <dbReference type="EMBL" id="MEQ2413175.1"/>
    </source>
</evidence>
<comment type="caution">
    <text evidence="15">The sequence shown here is derived from an EMBL/GenBank/DDBJ whole genome shotgun (WGS) entry which is preliminary data.</text>
</comment>
<dbReference type="InterPro" id="IPR022645">
    <property type="entry name" value="SecD/SecF_bac"/>
</dbReference>
<feature type="transmembrane region" description="Helical" evidence="9">
    <location>
        <begin position="326"/>
        <end position="350"/>
    </location>
</feature>
<feature type="domain" description="Protein export membrane protein SecD/SecF C-terminal" evidence="12">
    <location>
        <begin position="552"/>
        <end position="738"/>
    </location>
</feature>
<dbReference type="PRINTS" id="PR01755">
    <property type="entry name" value="SECFTRNLCASE"/>
</dbReference>
<evidence type="ECO:0000313" key="16">
    <source>
        <dbReference type="Proteomes" id="UP001470752"/>
    </source>
</evidence>
<name>A0ABV1CLA3_9FIRM</name>
<evidence type="ECO:0000256" key="5">
    <source>
        <dbReference type="ARBA" id="ARBA00022927"/>
    </source>
</evidence>
<dbReference type="Gene3D" id="1.20.1640.10">
    <property type="entry name" value="Multidrug efflux transporter AcrB transmembrane domain"/>
    <property type="match status" value="2"/>
</dbReference>
<comment type="subunit">
    <text evidence="10">Forms a complex with SecD. Part of the essential Sec protein translocation apparatus which comprises SecA, SecYEG and auxiliary proteins SecDF. Other proteins may also be involved.</text>
</comment>
<comment type="caution">
    <text evidence="9">Lacks conserved residue(s) required for the propagation of feature annotation.</text>
</comment>
<dbReference type="InterPro" id="IPR005665">
    <property type="entry name" value="SecF_bac"/>
</dbReference>
<dbReference type="InterPro" id="IPR048634">
    <property type="entry name" value="SecD_SecF_C"/>
</dbReference>
<dbReference type="Gene3D" id="3.30.70.3400">
    <property type="match status" value="1"/>
</dbReference>
<dbReference type="Pfam" id="PF02355">
    <property type="entry name" value="SecD_SecF_C"/>
    <property type="match status" value="2"/>
</dbReference>
<evidence type="ECO:0000256" key="11">
    <source>
        <dbReference type="SAM" id="MobiDB-lite"/>
    </source>
</evidence>
<dbReference type="NCBIfam" id="TIGR00966">
    <property type="entry name" value="transloc_SecF"/>
    <property type="match status" value="1"/>
</dbReference>
<dbReference type="PANTHER" id="PTHR30081">
    <property type="entry name" value="PROTEIN-EXPORT MEMBRANE PROTEIN SEC"/>
    <property type="match status" value="1"/>
</dbReference>
<dbReference type="RefSeq" id="WP_349083383.1">
    <property type="nucleotide sequence ID" value="NZ_JBBNFW010000161.1"/>
</dbReference>
<dbReference type="InterPro" id="IPR048631">
    <property type="entry name" value="SecD_1st"/>
</dbReference>
<feature type="transmembrane region" description="Helical" evidence="9">
    <location>
        <begin position="632"/>
        <end position="654"/>
    </location>
</feature>
<keyword evidence="5 9" id="KW-0653">Protein transport</keyword>
<feature type="transmembrane region" description="Helical" evidence="9">
    <location>
        <begin position="371"/>
        <end position="393"/>
    </location>
</feature>
<comment type="similarity">
    <text evidence="10">Belongs to the SecD/SecF family. SecF subfamily.</text>
</comment>
<feature type="transmembrane region" description="Helical" evidence="9">
    <location>
        <begin position="581"/>
        <end position="598"/>
    </location>
</feature>
<dbReference type="NCBIfam" id="TIGR00916">
    <property type="entry name" value="2A0604s01"/>
    <property type="match status" value="2"/>
</dbReference>
<evidence type="ECO:0000256" key="3">
    <source>
        <dbReference type="ARBA" id="ARBA00022475"/>
    </source>
</evidence>
<evidence type="ECO:0000259" key="13">
    <source>
        <dbReference type="Pfam" id="PF21760"/>
    </source>
</evidence>
<feature type="transmembrane region" description="Helical" evidence="9">
    <location>
        <begin position="605"/>
        <end position="626"/>
    </location>
</feature>
<gene>
    <name evidence="9 15" type="primary">secD</name>
    <name evidence="10" type="synonym">secF</name>
    <name evidence="15" type="ORF">AAAX94_09105</name>
</gene>
<evidence type="ECO:0000256" key="9">
    <source>
        <dbReference type="HAMAP-Rule" id="MF_01463"/>
    </source>
</evidence>
<evidence type="ECO:0000256" key="8">
    <source>
        <dbReference type="ARBA" id="ARBA00023136"/>
    </source>
</evidence>
<comment type="function">
    <text evidence="9">Part of the Sec protein translocase complex. Interacts with the SecYEG preprotein conducting channel. SecDF uses the proton motive force (PMF) to complete protein translocation after the ATP-dependent function of SecA.</text>
</comment>
<evidence type="ECO:0000256" key="10">
    <source>
        <dbReference type="HAMAP-Rule" id="MF_01464"/>
    </source>
</evidence>
<feature type="domain" description="SecDF P1 head subdomain" evidence="14">
    <location>
        <begin position="155"/>
        <end position="253"/>
    </location>
</feature>
<keyword evidence="2 9" id="KW-0813">Transport</keyword>
<sequence>MKKSRGILVLILTAIITVFFCFTAAVGIGPTGTGAARNIKTGLDLAGGVSITYQAKDSDPSSEDMKDTVYKLQKRVEQYSTEAQVYQEGSDRINVEIPGVTDANAILEELGQPGSLCFITQQDEDGNANFQTDANSETGYSLARSLDEIREAGCVVLEGTDVADATGGAIQQQNSSSREYVVDLTLTDEGKTKFAEATKNNVGKQIAIIYDNGVLSAPRVNEAITGGKAQISGMESVERAQELASYIRIGSLSLELTELRSSVVAAQLGEEAISTSLIAGLIGLIIVILFMIIAYRVPGAVAGLSLIFYTATILLTLNAFDITLTLPGIAGIILGIGMAVDANVIIYARIREEIGAGSTVRAAIKAGFSKAFSAIFDGNITTLIAAFVLMWLGTGSVKGFAYTLALGIVVSMFTALVFSRLVINALYAVGVRDEKFYGKTEEKKVINFVGKRKFCFTLSIILILAGPAVMLIHSTTGGKALNYSLEFSGGTSTNVTFNEDLDIKTIDSEVTPVVEEVTGDKNVQPTKVVGTNQVIIKTRALTLDEREALNKALVDKFDVDESLIQAESISATVSNEMRRDAVVAVIVATIFMLLYIWFRFKDIRFAGSAVLALLHDVLVVLTFYAISRISVGNTFIACMLTIVGYSINATIVIFDRIRENLHGSRRLDEIEEVVNRSITQTLTRSIYTSLTTFIMVAVLYIMGVSSIREFAAPLMVGIICGAYSSVCITGALWLVMKKKIGAGQDTVKAEAAAAPAKKTAQSANTQSAPASNAQAQPKKKNRKRVQERLAAQEAAKNAENSSSEENK</sequence>
<dbReference type="Pfam" id="PF21760">
    <property type="entry name" value="SecD_1st"/>
    <property type="match status" value="1"/>
</dbReference>
<feature type="transmembrane region" description="Helical" evidence="9">
    <location>
        <begin position="686"/>
        <end position="704"/>
    </location>
</feature>
<feature type="region of interest" description="Disordered" evidence="11">
    <location>
        <begin position="752"/>
        <end position="807"/>
    </location>
</feature>
<reference evidence="15 16" key="1">
    <citation type="submission" date="2024-04" db="EMBL/GenBank/DDBJ databases">
        <title>Human intestinal bacterial collection.</title>
        <authorList>
            <person name="Pauvert C."/>
            <person name="Hitch T.C.A."/>
            <person name="Clavel T."/>
        </authorList>
    </citation>
    <scope>NUCLEOTIDE SEQUENCE [LARGE SCALE GENOMIC DNA]</scope>
    <source>
        <strain evidence="15 16">CLA-AA-H161</strain>
    </source>
</reference>
<feature type="transmembrane region" description="Helical" evidence="9">
    <location>
        <begin position="272"/>
        <end position="293"/>
    </location>
</feature>
<feature type="transmembrane region" description="Helical" evidence="9">
    <location>
        <begin position="300"/>
        <end position="320"/>
    </location>
</feature>
<comment type="similarity">
    <text evidence="9">Belongs to the SecD/SecF family. SecD subfamily.</text>
</comment>
<feature type="domain" description="Protein translocase subunit SecDF P1" evidence="13">
    <location>
        <begin position="66"/>
        <end position="121"/>
    </location>
</feature>
<keyword evidence="4 9" id="KW-0812">Transmembrane</keyword>
<dbReference type="InterPro" id="IPR055344">
    <property type="entry name" value="SecD_SecF_C_bact"/>
</dbReference>
<comment type="subcellular location">
    <subcellularLocation>
        <location evidence="1 9">Cell membrane</location>
        <topology evidence="1 9">Multi-pass membrane protein</topology>
    </subcellularLocation>
</comment>
<feature type="domain" description="Protein export membrane protein SecD/SecF C-terminal" evidence="12">
    <location>
        <begin position="257"/>
        <end position="420"/>
    </location>
</feature>
<evidence type="ECO:0000259" key="12">
    <source>
        <dbReference type="Pfam" id="PF02355"/>
    </source>
</evidence>
<dbReference type="HAMAP" id="MF_01464_B">
    <property type="entry name" value="SecF_B"/>
    <property type="match status" value="1"/>
</dbReference>
<evidence type="ECO:0000256" key="7">
    <source>
        <dbReference type="ARBA" id="ARBA00023010"/>
    </source>
</evidence>
<evidence type="ECO:0000256" key="4">
    <source>
        <dbReference type="ARBA" id="ARBA00022692"/>
    </source>
</evidence>
<dbReference type="Gene3D" id="3.30.1360.200">
    <property type="match status" value="1"/>
</dbReference>
<dbReference type="EMBL" id="JBBNFW010000161">
    <property type="protein sequence ID" value="MEQ2413175.1"/>
    <property type="molecule type" value="Genomic_DNA"/>
</dbReference>
<proteinExistence type="inferred from homology"/>
<dbReference type="HAMAP" id="MF_01463_B">
    <property type="entry name" value="SecD_B"/>
    <property type="match status" value="1"/>
</dbReference>
<dbReference type="PANTHER" id="PTHR30081:SF1">
    <property type="entry name" value="PROTEIN TRANSLOCASE SUBUNIT SECD"/>
    <property type="match status" value="1"/>
</dbReference>
<dbReference type="Pfam" id="PF22599">
    <property type="entry name" value="SecDF_P1_head"/>
    <property type="match status" value="1"/>
</dbReference>
<protein>
    <recommendedName>
        <fullName evidence="9 10">Multifunctional fusion protein</fullName>
    </recommendedName>
    <domain>
        <recommendedName>
            <fullName evidence="9">Protein translocase subunit SecD</fullName>
        </recommendedName>
    </domain>
    <domain>
        <recommendedName>
            <fullName evidence="10">Protein-export membrane protein SecF</fullName>
        </recommendedName>
    </domain>
</protein>
<keyword evidence="8 9" id="KW-0472">Membrane</keyword>